<dbReference type="STRING" id="47427.A0A2H3CLV1"/>
<keyword evidence="3" id="KW-0862">Zinc</keyword>
<dbReference type="InterPro" id="IPR000433">
    <property type="entry name" value="Znf_ZZ"/>
</dbReference>
<dbReference type="EMBL" id="KZ293751">
    <property type="protein sequence ID" value="PBK80162.1"/>
    <property type="molecule type" value="Genomic_DNA"/>
</dbReference>
<dbReference type="OrthoDB" id="2122982at2759"/>
<dbReference type="AlphaFoldDB" id="A0A2H3CLV1"/>
<keyword evidence="7" id="KW-1185">Reference proteome</keyword>
<name>A0A2H3CLV1_ARMGA</name>
<evidence type="ECO:0000313" key="7">
    <source>
        <dbReference type="Proteomes" id="UP000217790"/>
    </source>
</evidence>
<evidence type="ECO:0000259" key="5">
    <source>
        <dbReference type="PROSITE" id="PS01357"/>
    </source>
</evidence>
<evidence type="ECO:0000313" key="6">
    <source>
        <dbReference type="EMBL" id="PBK80162.1"/>
    </source>
</evidence>
<evidence type="ECO:0000256" key="3">
    <source>
        <dbReference type="ARBA" id="ARBA00022833"/>
    </source>
</evidence>
<dbReference type="InParanoid" id="A0A2H3CLV1"/>
<evidence type="ECO:0000256" key="2">
    <source>
        <dbReference type="ARBA" id="ARBA00022771"/>
    </source>
</evidence>
<gene>
    <name evidence="6" type="ORF">ARMGADRAFT_1098688</name>
</gene>
<dbReference type="PROSITE" id="PS01357">
    <property type="entry name" value="ZF_ZZ_1"/>
    <property type="match status" value="1"/>
</dbReference>
<keyword evidence="2" id="KW-0863">Zinc-finger</keyword>
<proteinExistence type="predicted"/>
<keyword evidence="1" id="KW-0479">Metal-binding</keyword>
<feature type="domain" description="ZZ-type" evidence="5">
    <location>
        <begin position="853"/>
        <end position="880"/>
    </location>
</feature>
<dbReference type="OMA" id="HWMAYWA"/>
<accession>A0A2H3CLV1</accession>
<evidence type="ECO:0000256" key="1">
    <source>
        <dbReference type="ARBA" id="ARBA00022723"/>
    </source>
</evidence>
<reference evidence="7" key="1">
    <citation type="journal article" date="2017" name="Nat. Ecol. Evol.">
        <title>Genome expansion and lineage-specific genetic innovations in the forest pathogenic fungi Armillaria.</title>
        <authorList>
            <person name="Sipos G."/>
            <person name="Prasanna A.N."/>
            <person name="Walter M.C."/>
            <person name="O'Connor E."/>
            <person name="Balint B."/>
            <person name="Krizsan K."/>
            <person name="Kiss B."/>
            <person name="Hess J."/>
            <person name="Varga T."/>
            <person name="Slot J."/>
            <person name="Riley R."/>
            <person name="Boka B."/>
            <person name="Rigling D."/>
            <person name="Barry K."/>
            <person name="Lee J."/>
            <person name="Mihaltcheva S."/>
            <person name="LaButti K."/>
            <person name="Lipzen A."/>
            <person name="Waldron R."/>
            <person name="Moloney N.M."/>
            <person name="Sperisen C."/>
            <person name="Kredics L."/>
            <person name="Vagvoelgyi C."/>
            <person name="Patrignani A."/>
            <person name="Fitzpatrick D."/>
            <person name="Nagy I."/>
            <person name="Doyle S."/>
            <person name="Anderson J.B."/>
            <person name="Grigoriev I.V."/>
            <person name="Gueldener U."/>
            <person name="Muensterkoetter M."/>
            <person name="Nagy L.G."/>
        </authorList>
    </citation>
    <scope>NUCLEOTIDE SEQUENCE [LARGE SCALE GENOMIC DNA]</scope>
    <source>
        <strain evidence="7">Ar21-2</strain>
    </source>
</reference>
<dbReference type="GO" id="GO:0008270">
    <property type="term" value="F:zinc ion binding"/>
    <property type="evidence" value="ECO:0007669"/>
    <property type="project" value="UniProtKB-KW"/>
</dbReference>
<organism evidence="6 7">
    <name type="scientific">Armillaria gallica</name>
    <name type="common">Bulbous honey fungus</name>
    <name type="synonym">Armillaria bulbosa</name>
    <dbReference type="NCBI Taxonomy" id="47427"/>
    <lineage>
        <taxon>Eukaryota</taxon>
        <taxon>Fungi</taxon>
        <taxon>Dikarya</taxon>
        <taxon>Basidiomycota</taxon>
        <taxon>Agaricomycotina</taxon>
        <taxon>Agaricomycetes</taxon>
        <taxon>Agaricomycetidae</taxon>
        <taxon>Agaricales</taxon>
        <taxon>Marasmiineae</taxon>
        <taxon>Physalacriaceae</taxon>
        <taxon>Armillaria</taxon>
    </lineage>
</organism>
<sequence length="1010" mass="116299">MEYPVFPENTSRKLFTRILRNQSYESDLAAYGDRFENNKQELQLCLTVWTNLKLNQVTDLLSVMMLFNLVRSPKEKELMELIDKEGGPSKVMQDPVLLQKIIKGSENNNRDRGALQAEEDQKLVSLVQSEICQDLQNLVKTNETAFIQKFEAQKKSLINTLRENVDRLGDQVITAHWRGSAKACDLVLALRDYYNSCNQSALDQQKQLMQETVSPTTAAENDSEASHISEAIVPIVQPTNDQWALHYINLIWIQPLMEAFDDDASGFVTINEANALCAGRPENWSLPHWMAYWAVGFQMALIHYHMHIQTLLQQMHTAAEQTLPPNQVFIDSFLAAVPFTQLDSLLSGFQEQMAYGYGIWNWSDWSMFLPYVQDEEKRLKAQLEAFQLGLIRTGILWSSLQSVGVIMDAVDVRVDDLQAIFKHKNLDEVVMMRKSVYGLFSAWRSGSPHKELHKYTPLELTSDKLPEIDQMLASFISLKPTLLDYTRSDDINIAPSNNDSPVLLNQKEAEGFSAVIGTWIGSYHYGEFQKVGDGFSMFSIKVAQADGIIMGSGTDAIGEFTIEGKLSLQASDSTRVIFRKSYLAVNAKWRYEGIITSSSVMEGKWGNDDDKEGMDDFETPRWTDNSLGWFSFDRHLIERHLLGFWPSDDELEDLGVDPSHVLCRARWLYAIRIVLQRIRRKAMSWNYLKERQAQRRQFIDLVIQRDCRSRWLPYVSGSVAWDMMDTLQSLECTLYPQDIQLYRSLAWFKASRQIIQCSNDVRCDICNEHVIGSRFMCLDCLREYDDNTADFCVQHFQEYFVRNNKIVHTRYHPLLQLRRCLATRRLFSVADSSRAALKAAKESLADPSGHPECANCKQNVMPPCWFCVDCEDEFFLCFECNAKDNATEPCMTDKHLHPEEGHTYVHKLVLCPESKPDEPKAPSVDKRLEATEKHMEMMEKHMEEMEKHMEATKVNMENHMQATEKRIEVMEKHIEETKKLMEATQCSLQELLELQKENSTVQKRIKGMST</sequence>
<dbReference type="Proteomes" id="UP000217790">
    <property type="component" value="Unassembled WGS sequence"/>
</dbReference>
<evidence type="ECO:0000256" key="4">
    <source>
        <dbReference type="SAM" id="Coils"/>
    </source>
</evidence>
<keyword evidence="4" id="KW-0175">Coiled coil</keyword>
<feature type="coiled-coil region" evidence="4">
    <location>
        <begin position="928"/>
        <end position="994"/>
    </location>
</feature>
<protein>
    <recommendedName>
        <fullName evidence="5">ZZ-type domain-containing protein</fullName>
    </recommendedName>
</protein>